<dbReference type="PANTHER" id="PTHR42928:SF5">
    <property type="entry name" value="BLR1237 PROTEIN"/>
    <property type="match status" value="1"/>
</dbReference>
<dbReference type="EMBL" id="NEVQ01000022">
    <property type="protein sequence ID" value="OZI50854.1"/>
    <property type="molecule type" value="Genomic_DNA"/>
</dbReference>
<dbReference type="Gene3D" id="3.40.190.150">
    <property type="entry name" value="Bordetella uptake gene, domain 1"/>
    <property type="match status" value="1"/>
</dbReference>
<dbReference type="InterPro" id="IPR005064">
    <property type="entry name" value="BUG"/>
</dbReference>
<evidence type="ECO:0008006" key="5">
    <source>
        <dbReference type="Google" id="ProtNLM"/>
    </source>
</evidence>
<dbReference type="PIRSF" id="PIRSF017082">
    <property type="entry name" value="YflP"/>
    <property type="match status" value="1"/>
</dbReference>
<evidence type="ECO:0000313" key="4">
    <source>
        <dbReference type="Proteomes" id="UP000216885"/>
    </source>
</evidence>
<protein>
    <recommendedName>
        <fullName evidence="5">ABC transporter substrate-binding protein</fullName>
    </recommendedName>
</protein>
<feature type="chain" id="PRO_5012763145" description="ABC transporter substrate-binding protein" evidence="2">
    <location>
        <begin position="22"/>
        <end position="330"/>
    </location>
</feature>
<dbReference type="Gene3D" id="3.40.190.10">
    <property type="entry name" value="Periplasmic binding protein-like II"/>
    <property type="match status" value="1"/>
</dbReference>
<accession>A0A261TMH3</accession>
<dbReference type="AlphaFoldDB" id="A0A261TMH3"/>
<feature type="signal peptide" evidence="2">
    <location>
        <begin position="1"/>
        <end position="21"/>
    </location>
</feature>
<keyword evidence="2" id="KW-0732">Signal</keyword>
<dbReference type="InterPro" id="IPR042100">
    <property type="entry name" value="Bug_dom1"/>
</dbReference>
<dbReference type="PANTHER" id="PTHR42928">
    <property type="entry name" value="TRICARBOXYLATE-BINDING PROTEIN"/>
    <property type="match status" value="1"/>
</dbReference>
<dbReference type="SUPFAM" id="SSF53850">
    <property type="entry name" value="Periplasmic binding protein-like II"/>
    <property type="match status" value="1"/>
</dbReference>
<evidence type="ECO:0000313" key="3">
    <source>
        <dbReference type="EMBL" id="OZI50854.1"/>
    </source>
</evidence>
<comment type="caution">
    <text evidence="3">The sequence shown here is derived from an EMBL/GenBank/DDBJ whole genome shotgun (WGS) entry which is preliminary data.</text>
</comment>
<dbReference type="RefSeq" id="WP_094839228.1">
    <property type="nucleotide sequence ID" value="NZ_NEVQ01000022.1"/>
</dbReference>
<evidence type="ECO:0000256" key="2">
    <source>
        <dbReference type="SAM" id="SignalP"/>
    </source>
</evidence>
<proteinExistence type="inferred from homology"/>
<reference evidence="3 4" key="1">
    <citation type="submission" date="2017-05" db="EMBL/GenBank/DDBJ databases">
        <title>Complete and WGS of Bordetella genogroups.</title>
        <authorList>
            <person name="Spilker T."/>
            <person name="LiPuma J."/>
        </authorList>
    </citation>
    <scope>NUCLEOTIDE SEQUENCE [LARGE SCALE GENOMIC DNA]</scope>
    <source>
        <strain evidence="3 4">AU9919</strain>
    </source>
</reference>
<name>A0A261TMH3_9BORD</name>
<dbReference type="Pfam" id="PF03401">
    <property type="entry name" value="TctC"/>
    <property type="match status" value="1"/>
</dbReference>
<organism evidence="3 4">
    <name type="scientific">Bordetella genomosp. 4</name>
    <dbReference type="NCBI Taxonomy" id="463044"/>
    <lineage>
        <taxon>Bacteria</taxon>
        <taxon>Pseudomonadati</taxon>
        <taxon>Pseudomonadota</taxon>
        <taxon>Betaproteobacteria</taxon>
        <taxon>Burkholderiales</taxon>
        <taxon>Alcaligenaceae</taxon>
        <taxon>Bordetella</taxon>
    </lineage>
</organism>
<gene>
    <name evidence="3" type="ORF">CAL20_23825</name>
</gene>
<dbReference type="Proteomes" id="UP000216885">
    <property type="component" value="Unassembled WGS sequence"/>
</dbReference>
<comment type="similarity">
    <text evidence="1">Belongs to the UPF0065 (bug) family.</text>
</comment>
<sequence length="330" mass="34710">MSKRRTLKILSSFALTGTLGAAVGLPGSSVAAAGDWPQRPVRLIVPFAPGGSNDVIARKLADSMSKNTGQSFIVENKGGAGGVVGSGYVATSAPDGYTFLFVSGSLATSAAVQKTPYDPKTAFDAVSMVASAPFVVLTRKDFPAKDMKGLLAYAREHPGQINFGSAGLGDSSQMATELLANKAGVKMQTVGYKGISPAQLDLVAGRLDMIITTMASINGTPTDQLPKLAFTGAEREPDYPNIPTVKEATGLDYVVNVWWGVFAPKGVDGAIRNRLNAEIKKAISTEEFAKFLHTAGARPQASTPEELQKLLESDMDQWTETAQAAGIRPQ</sequence>
<keyword evidence="4" id="KW-1185">Reference proteome</keyword>
<evidence type="ECO:0000256" key="1">
    <source>
        <dbReference type="ARBA" id="ARBA00006987"/>
    </source>
</evidence>